<name>A0A0F9G208_9ZZZZ</name>
<protein>
    <submittedName>
        <fullName evidence="1">Uncharacterized protein</fullName>
    </submittedName>
</protein>
<organism evidence="1">
    <name type="scientific">marine sediment metagenome</name>
    <dbReference type="NCBI Taxonomy" id="412755"/>
    <lineage>
        <taxon>unclassified sequences</taxon>
        <taxon>metagenomes</taxon>
        <taxon>ecological metagenomes</taxon>
    </lineage>
</organism>
<dbReference type="EMBL" id="LAZR01021690">
    <property type="protein sequence ID" value="KKL84461.1"/>
    <property type="molecule type" value="Genomic_DNA"/>
</dbReference>
<dbReference type="AlphaFoldDB" id="A0A0F9G208"/>
<evidence type="ECO:0000313" key="1">
    <source>
        <dbReference type="EMBL" id="KKL84461.1"/>
    </source>
</evidence>
<sequence length="89" mass="10355">MGMMDAMMNSMIKALPPDKREELMLKMMPEMMKKCMESMGSEELIKSVPETMPDMMEGCLGSINKEERKKIFGFCHTMMEKMEEKFSPE</sequence>
<reference evidence="1" key="1">
    <citation type="journal article" date="2015" name="Nature">
        <title>Complex archaea that bridge the gap between prokaryotes and eukaryotes.</title>
        <authorList>
            <person name="Spang A."/>
            <person name="Saw J.H."/>
            <person name="Jorgensen S.L."/>
            <person name="Zaremba-Niedzwiedzka K."/>
            <person name="Martijn J."/>
            <person name="Lind A.E."/>
            <person name="van Eijk R."/>
            <person name="Schleper C."/>
            <person name="Guy L."/>
            <person name="Ettema T.J."/>
        </authorList>
    </citation>
    <scope>NUCLEOTIDE SEQUENCE</scope>
</reference>
<gene>
    <name evidence="1" type="ORF">LCGC14_1964480</name>
</gene>
<accession>A0A0F9G208</accession>
<comment type="caution">
    <text evidence="1">The sequence shown here is derived from an EMBL/GenBank/DDBJ whole genome shotgun (WGS) entry which is preliminary data.</text>
</comment>
<proteinExistence type="predicted"/>